<feature type="domain" description="Biotin protein ligase C-terminal" evidence="6">
    <location>
        <begin position="241"/>
        <end position="285"/>
    </location>
</feature>
<keyword evidence="3" id="KW-0067">ATP-binding</keyword>
<evidence type="ECO:0000256" key="4">
    <source>
        <dbReference type="ARBA" id="ARBA00023267"/>
    </source>
</evidence>
<keyword evidence="1 8" id="KW-0436">Ligase</keyword>
<dbReference type="Proteomes" id="UP001302696">
    <property type="component" value="Chromosome"/>
</dbReference>
<dbReference type="PANTHER" id="PTHR12835">
    <property type="entry name" value="BIOTIN PROTEIN LIGASE"/>
    <property type="match status" value="1"/>
</dbReference>
<dbReference type="Gene3D" id="3.30.930.10">
    <property type="entry name" value="Bira Bifunctional Protein, Domain 2"/>
    <property type="match status" value="1"/>
</dbReference>
<dbReference type="RefSeq" id="WP_158694965.1">
    <property type="nucleotide sequence ID" value="NZ_CP019981.1"/>
</dbReference>
<evidence type="ECO:0000259" key="6">
    <source>
        <dbReference type="Pfam" id="PF02237"/>
    </source>
</evidence>
<dbReference type="EC" id="6.3.4.15" evidence="5"/>
<dbReference type="InterPro" id="IPR003142">
    <property type="entry name" value="BPL_C"/>
</dbReference>
<keyword evidence="4" id="KW-0092">Biotin</keyword>
<proteinExistence type="predicted"/>
<dbReference type="CDD" id="cd16442">
    <property type="entry name" value="BPL"/>
    <property type="match status" value="1"/>
</dbReference>
<name>A0ABZ0Q5G5_9LACO</name>
<reference evidence="9" key="1">
    <citation type="submission" date="2024-06" db="EMBL/GenBank/DDBJ databases">
        <authorList>
            <person name="Chang H.C."/>
            <person name="Mun S.Y."/>
        </authorList>
    </citation>
    <scope>NUCLEOTIDE SEQUENCE [LARGE SCALE GENOMIC DNA]</scope>
    <source>
        <strain evidence="9">KT1</strain>
    </source>
</reference>
<feature type="domain" description="BPL/LPL catalytic" evidence="7">
    <location>
        <begin position="53"/>
        <end position="181"/>
    </location>
</feature>
<evidence type="ECO:0000256" key="1">
    <source>
        <dbReference type="ARBA" id="ARBA00022598"/>
    </source>
</evidence>
<evidence type="ECO:0000259" key="7">
    <source>
        <dbReference type="Pfam" id="PF03099"/>
    </source>
</evidence>
<dbReference type="InterPro" id="IPR008988">
    <property type="entry name" value="Transcriptional_repressor_C"/>
</dbReference>
<evidence type="ECO:0000256" key="3">
    <source>
        <dbReference type="ARBA" id="ARBA00022840"/>
    </source>
</evidence>
<keyword evidence="2" id="KW-0547">Nucleotide-binding</keyword>
<organism evidence="8 9">
    <name type="scientific">Pediococcus inopinatus</name>
    <dbReference type="NCBI Taxonomy" id="114090"/>
    <lineage>
        <taxon>Bacteria</taxon>
        <taxon>Bacillati</taxon>
        <taxon>Bacillota</taxon>
        <taxon>Bacilli</taxon>
        <taxon>Lactobacillales</taxon>
        <taxon>Lactobacillaceae</taxon>
        <taxon>Pediococcus</taxon>
    </lineage>
</organism>
<dbReference type="NCBIfam" id="TIGR00121">
    <property type="entry name" value="birA_ligase"/>
    <property type="match status" value="1"/>
</dbReference>
<dbReference type="GO" id="GO:0004077">
    <property type="term" value="F:biotin--[biotin carboxyl-carrier protein] ligase activity"/>
    <property type="evidence" value="ECO:0007669"/>
    <property type="project" value="UniProtKB-EC"/>
</dbReference>
<evidence type="ECO:0000256" key="5">
    <source>
        <dbReference type="ARBA" id="ARBA00024227"/>
    </source>
</evidence>
<dbReference type="PANTHER" id="PTHR12835:SF5">
    <property type="entry name" value="BIOTIN--PROTEIN LIGASE"/>
    <property type="match status" value="1"/>
</dbReference>
<protein>
    <recommendedName>
        <fullName evidence="5">biotin--[biotin carboxyl-carrier protein] ligase</fullName>
        <ecNumber evidence="5">6.3.4.15</ecNumber>
    </recommendedName>
</protein>
<dbReference type="SUPFAM" id="SSF50037">
    <property type="entry name" value="C-terminal domain of transcriptional repressors"/>
    <property type="match status" value="1"/>
</dbReference>
<dbReference type="Pfam" id="PF02237">
    <property type="entry name" value="BPL_C"/>
    <property type="match status" value="1"/>
</dbReference>
<dbReference type="Pfam" id="PF03099">
    <property type="entry name" value="BPL_LplA_LipB"/>
    <property type="match status" value="1"/>
</dbReference>
<dbReference type="InterPro" id="IPR004408">
    <property type="entry name" value="Biotin_CoA_COase_ligase"/>
</dbReference>
<dbReference type="SUPFAM" id="SSF55681">
    <property type="entry name" value="Class II aaRS and biotin synthetases"/>
    <property type="match status" value="1"/>
</dbReference>
<dbReference type="Gene3D" id="2.30.30.100">
    <property type="match status" value="1"/>
</dbReference>
<accession>A0ABZ0Q5G5</accession>
<evidence type="ECO:0000313" key="9">
    <source>
        <dbReference type="Proteomes" id="UP001302696"/>
    </source>
</evidence>
<dbReference type="EMBL" id="CP104778">
    <property type="protein sequence ID" value="WPC22171.1"/>
    <property type="molecule type" value="Genomic_DNA"/>
</dbReference>
<evidence type="ECO:0000313" key="8">
    <source>
        <dbReference type="EMBL" id="WPC22171.1"/>
    </source>
</evidence>
<dbReference type="InterPro" id="IPR004143">
    <property type="entry name" value="BPL_LPL_catalytic"/>
</dbReference>
<keyword evidence="9" id="KW-1185">Reference proteome</keyword>
<sequence length="292" mass="32670">MLKSLKDVCLFLSQSIDKIKKKVEEVFAIKFNFKKLQQKSIAAGFNIDFHIFDQIDSTNSEAKRVGRQLERITQPQIFIANHQTAGYGRLKRDFYSPEDSGLYISFLIPVVGKTFNPGLLTTMTAVASAEAIQKHFSVQLQIKWVNDLILNKRKVGGILAEAITDPITNQLAGVVIGIGVNLYTQSFPAEIQQIATSLSDQAEAKDQTDFLADFVNNFLNHLKTYQNADFMSKYRQLSSVIGQQVQVQFQNKTVVGVVETIDDQGRLILQTTQQRLVISSGEIIHVSPTKSN</sequence>
<evidence type="ECO:0000256" key="2">
    <source>
        <dbReference type="ARBA" id="ARBA00022741"/>
    </source>
</evidence>
<dbReference type="InterPro" id="IPR045864">
    <property type="entry name" value="aa-tRNA-synth_II/BPL/LPL"/>
</dbReference>
<gene>
    <name evidence="8" type="ORF">N6G96_02830</name>
</gene>